<evidence type="ECO:0000313" key="1">
    <source>
        <dbReference type="EMBL" id="KAL2871927.1"/>
    </source>
</evidence>
<gene>
    <name evidence="1" type="ORF">BJX67DRAFT_92368</name>
</gene>
<keyword evidence="2" id="KW-1185">Reference proteome</keyword>
<evidence type="ECO:0000313" key="2">
    <source>
        <dbReference type="Proteomes" id="UP001610432"/>
    </source>
</evidence>
<proteinExistence type="predicted"/>
<sequence length="175" mass="18929">MANIGDICRHRPVPSLFAVAVPLLSTLQQQPVTATVSKHCSMPYHQDQELTLYLLSSLSFFFIHDCQEFGSVGKTQTQKSHPNLKPCDIHTISGPGTPLSGLCFSASVCLLSGQDLGIKTSTISSSPASINQAIQSILVLNTEDRNLLAVFLTLFLLRDSSSEPPSVLPSGVFWE</sequence>
<reference evidence="1 2" key="1">
    <citation type="submission" date="2024-07" db="EMBL/GenBank/DDBJ databases">
        <title>Section-level genome sequencing and comparative genomics of Aspergillus sections Usti and Cavernicolus.</title>
        <authorList>
            <consortium name="Lawrence Berkeley National Laboratory"/>
            <person name="Nybo J.L."/>
            <person name="Vesth T.C."/>
            <person name="Theobald S."/>
            <person name="Frisvad J.C."/>
            <person name="Larsen T.O."/>
            <person name="Kjaerboelling I."/>
            <person name="Rothschild-Mancinelli K."/>
            <person name="Lyhne E.K."/>
            <person name="Kogle M.E."/>
            <person name="Barry K."/>
            <person name="Clum A."/>
            <person name="Na H."/>
            <person name="Ledsgaard L."/>
            <person name="Lin J."/>
            <person name="Lipzen A."/>
            <person name="Kuo A."/>
            <person name="Riley R."/>
            <person name="Mondo S."/>
            <person name="Labutti K."/>
            <person name="Haridas S."/>
            <person name="Pangalinan J."/>
            <person name="Salamov A.A."/>
            <person name="Simmons B.A."/>
            <person name="Magnuson J.K."/>
            <person name="Chen J."/>
            <person name="Drula E."/>
            <person name="Henrissat B."/>
            <person name="Wiebenga A."/>
            <person name="Lubbers R.J."/>
            <person name="Gomes A.C."/>
            <person name="Macurrencykelacurrency M.R."/>
            <person name="Stajich J."/>
            <person name="Grigoriev I.V."/>
            <person name="Mortensen U.H."/>
            <person name="De Vries R.P."/>
            <person name="Baker S.E."/>
            <person name="Andersen M.R."/>
        </authorList>
    </citation>
    <scope>NUCLEOTIDE SEQUENCE [LARGE SCALE GENOMIC DNA]</scope>
    <source>
        <strain evidence="1 2">CBS 449.75</strain>
    </source>
</reference>
<dbReference type="Proteomes" id="UP001610432">
    <property type="component" value="Unassembled WGS sequence"/>
</dbReference>
<name>A0ABR4M5Q6_9EURO</name>
<dbReference type="RefSeq" id="XP_070890906.1">
    <property type="nucleotide sequence ID" value="XM_071035634.1"/>
</dbReference>
<dbReference type="EMBL" id="JBFXLQ010000002">
    <property type="protein sequence ID" value="KAL2871927.1"/>
    <property type="molecule type" value="Genomic_DNA"/>
</dbReference>
<comment type="caution">
    <text evidence="1">The sequence shown here is derived from an EMBL/GenBank/DDBJ whole genome shotgun (WGS) entry which is preliminary data.</text>
</comment>
<organism evidence="1 2">
    <name type="scientific">Aspergillus lucknowensis</name>
    <dbReference type="NCBI Taxonomy" id="176173"/>
    <lineage>
        <taxon>Eukaryota</taxon>
        <taxon>Fungi</taxon>
        <taxon>Dikarya</taxon>
        <taxon>Ascomycota</taxon>
        <taxon>Pezizomycotina</taxon>
        <taxon>Eurotiomycetes</taxon>
        <taxon>Eurotiomycetidae</taxon>
        <taxon>Eurotiales</taxon>
        <taxon>Aspergillaceae</taxon>
        <taxon>Aspergillus</taxon>
        <taxon>Aspergillus subgen. Nidulantes</taxon>
    </lineage>
</organism>
<dbReference type="GeneID" id="98150706"/>
<protein>
    <submittedName>
        <fullName evidence="1">Uncharacterized protein</fullName>
    </submittedName>
</protein>
<accession>A0ABR4M5Q6</accession>